<evidence type="ECO:0000259" key="6">
    <source>
        <dbReference type="PROSITE" id="PS50977"/>
    </source>
</evidence>
<keyword evidence="1" id="KW-0805">Transcription regulation</keyword>
<feature type="DNA-binding region" description="H-T-H motif" evidence="4">
    <location>
        <begin position="58"/>
        <end position="77"/>
    </location>
</feature>
<dbReference type="RefSeq" id="WP_330798517.1">
    <property type="nucleotide sequence ID" value="NZ_JAZEWV010000025.1"/>
</dbReference>
<sequence>MSATTGHSGQAAAAPAAAAGAHGEGAARAGRPRSEERRAAILAAAGALMMEGGLRAATMEAIAARAGVGKATIYKWWPSRGAVALEGFMLRAAGSWTLPEGVDAPEALRILAVAAVRLFTGTPAGPLMRALAADAQSDPEVAQALREQWLGPRRAVAAEVIRQGMERGELRPGLDVAVTLDLVFAPVYYRLLFSHDALDEEFAERAVEQVLAGIAGDARPPDRPPREPPAREASERAPSARE</sequence>
<gene>
    <name evidence="7" type="ORF">V2S66_24665</name>
</gene>
<feature type="domain" description="HTH tetR-type" evidence="6">
    <location>
        <begin position="35"/>
        <end position="95"/>
    </location>
</feature>
<dbReference type="InterPro" id="IPR050109">
    <property type="entry name" value="HTH-type_TetR-like_transc_reg"/>
</dbReference>
<keyword evidence="8" id="KW-1185">Reference proteome</keyword>
<protein>
    <submittedName>
        <fullName evidence="7">TetR/AcrR family transcriptional regulator</fullName>
    </submittedName>
</protein>
<evidence type="ECO:0000256" key="2">
    <source>
        <dbReference type="ARBA" id="ARBA00023125"/>
    </source>
</evidence>
<dbReference type="PRINTS" id="PR00455">
    <property type="entry name" value="HTHTETR"/>
</dbReference>
<dbReference type="PANTHER" id="PTHR30055:SF148">
    <property type="entry name" value="TETR-FAMILY TRANSCRIPTIONAL REGULATOR"/>
    <property type="match status" value="1"/>
</dbReference>
<dbReference type="Pfam" id="PF00440">
    <property type="entry name" value="TetR_N"/>
    <property type="match status" value="1"/>
</dbReference>
<dbReference type="InterPro" id="IPR036271">
    <property type="entry name" value="Tet_transcr_reg_TetR-rel_C_sf"/>
</dbReference>
<feature type="compositionally biased region" description="Basic and acidic residues" evidence="5">
    <location>
        <begin position="219"/>
        <end position="242"/>
    </location>
</feature>
<organism evidence="7 8">
    <name type="scientific">Actinacidiphila polyblastidii</name>
    <dbReference type="NCBI Taxonomy" id="3110430"/>
    <lineage>
        <taxon>Bacteria</taxon>
        <taxon>Bacillati</taxon>
        <taxon>Actinomycetota</taxon>
        <taxon>Actinomycetes</taxon>
        <taxon>Kitasatosporales</taxon>
        <taxon>Streptomycetaceae</taxon>
        <taxon>Actinacidiphila</taxon>
    </lineage>
</organism>
<dbReference type="EMBL" id="JAZEWV010000025">
    <property type="protein sequence ID" value="MEE4545149.1"/>
    <property type="molecule type" value="Genomic_DNA"/>
</dbReference>
<dbReference type="PROSITE" id="PS50977">
    <property type="entry name" value="HTH_TETR_2"/>
    <property type="match status" value="1"/>
</dbReference>
<dbReference type="SUPFAM" id="SSF46689">
    <property type="entry name" value="Homeodomain-like"/>
    <property type="match status" value="1"/>
</dbReference>
<evidence type="ECO:0000313" key="7">
    <source>
        <dbReference type="EMBL" id="MEE4545149.1"/>
    </source>
</evidence>
<dbReference type="InterPro" id="IPR001647">
    <property type="entry name" value="HTH_TetR"/>
</dbReference>
<comment type="caution">
    <text evidence="7">The sequence shown here is derived from an EMBL/GenBank/DDBJ whole genome shotgun (WGS) entry which is preliminary data.</text>
</comment>
<evidence type="ECO:0000256" key="1">
    <source>
        <dbReference type="ARBA" id="ARBA00023015"/>
    </source>
</evidence>
<dbReference type="SUPFAM" id="SSF48498">
    <property type="entry name" value="Tetracyclin repressor-like, C-terminal domain"/>
    <property type="match status" value="1"/>
</dbReference>
<dbReference type="InterPro" id="IPR011075">
    <property type="entry name" value="TetR_C"/>
</dbReference>
<dbReference type="Pfam" id="PF16859">
    <property type="entry name" value="TetR_C_11"/>
    <property type="match status" value="1"/>
</dbReference>
<reference evidence="7 8" key="1">
    <citation type="submission" date="2023-12" db="EMBL/GenBank/DDBJ databases">
        <title>Streptomyces sp. V4-01.</title>
        <authorList>
            <person name="Somphong A."/>
            <person name="Phongsopitanun W."/>
        </authorList>
    </citation>
    <scope>NUCLEOTIDE SEQUENCE [LARGE SCALE GENOMIC DNA]</scope>
    <source>
        <strain evidence="7 8">V4-01</strain>
    </source>
</reference>
<feature type="region of interest" description="Disordered" evidence="5">
    <location>
        <begin position="1"/>
        <end position="34"/>
    </location>
</feature>
<accession>A0ABU7PIN2</accession>
<feature type="compositionally biased region" description="Low complexity" evidence="5">
    <location>
        <begin position="1"/>
        <end position="29"/>
    </location>
</feature>
<keyword evidence="3" id="KW-0804">Transcription</keyword>
<keyword evidence="2 4" id="KW-0238">DNA-binding</keyword>
<evidence type="ECO:0000256" key="4">
    <source>
        <dbReference type="PROSITE-ProRule" id="PRU00335"/>
    </source>
</evidence>
<dbReference type="Proteomes" id="UP001344658">
    <property type="component" value="Unassembled WGS sequence"/>
</dbReference>
<name>A0ABU7PIN2_9ACTN</name>
<dbReference type="Gene3D" id="1.10.10.60">
    <property type="entry name" value="Homeodomain-like"/>
    <property type="match status" value="1"/>
</dbReference>
<evidence type="ECO:0000256" key="3">
    <source>
        <dbReference type="ARBA" id="ARBA00023163"/>
    </source>
</evidence>
<dbReference type="Gene3D" id="1.10.357.10">
    <property type="entry name" value="Tetracycline Repressor, domain 2"/>
    <property type="match status" value="1"/>
</dbReference>
<evidence type="ECO:0000313" key="8">
    <source>
        <dbReference type="Proteomes" id="UP001344658"/>
    </source>
</evidence>
<proteinExistence type="predicted"/>
<dbReference type="PANTHER" id="PTHR30055">
    <property type="entry name" value="HTH-TYPE TRANSCRIPTIONAL REGULATOR RUTR"/>
    <property type="match status" value="1"/>
</dbReference>
<evidence type="ECO:0000256" key="5">
    <source>
        <dbReference type="SAM" id="MobiDB-lite"/>
    </source>
</evidence>
<feature type="region of interest" description="Disordered" evidence="5">
    <location>
        <begin position="213"/>
        <end position="242"/>
    </location>
</feature>
<dbReference type="InterPro" id="IPR009057">
    <property type="entry name" value="Homeodomain-like_sf"/>
</dbReference>